<evidence type="ECO:0000256" key="2">
    <source>
        <dbReference type="ARBA" id="ARBA00004725"/>
    </source>
</evidence>
<dbReference type="GO" id="GO:0004152">
    <property type="term" value="F:dihydroorotate dehydrogenase activity"/>
    <property type="evidence" value="ECO:0007669"/>
    <property type="project" value="InterPro"/>
</dbReference>
<evidence type="ECO:0000256" key="4">
    <source>
        <dbReference type="ARBA" id="ARBA00022643"/>
    </source>
</evidence>
<evidence type="ECO:0000313" key="8">
    <source>
        <dbReference type="EMBL" id="EGC45332.1"/>
    </source>
</evidence>
<dbReference type="InterPro" id="IPR005720">
    <property type="entry name" value="Dihydroorotate_DH_cat"/>
</dbReference>
<gene>
    <name evidence="8" type="ORF">HCEG_04547</name>
</gene>
<dbReference type="VEuPathDB" id="FungiDB:I7I53_08918"/>
<evidence type="ECO:0000313" key="9">
    <source>
        <dbReference type="Proteomes" id="UP000008142"/>
    </source>
</evidence>
<sequence>MTSSIEFPFSGRQRVISRIAALIRPRTPIGPHTVTLVYIRTIWHIVNGNLIAHIPSRITNDTRWQWPPSAVSTPNPRSDVPQWSNLPFGSRSISSTSSSSPIRDAAAEVAKPPGRNVKRYFLGTSIVFLLWAGYLYATDTRASAHRWIVPRLIRWYYPDAEDAHHAGVECMKFLYRFGLHPRERGNPDGDGKLVTEVFGYTLCNPIGISGGLDKDADIPSALFELGPAIVEVGGTTPRPQEGNLRSRVFRIVSQNALINRYGLNSKGADHMAAVLKQRVREFAYSHGFGSSEFGEQRVLDGGAGVPPGSLIEGKLLAVQIAKNKDTPETDIEAVKKDYVYCVDLLGKYADILVVNVSSPNTPGLRTLQESGPLTTLLTGVVNAAKHTSRKTKPYVMVKVSPDEDTDEQISGICEAVRASGVDGVIVGNTTKTRPKALPRGYKLSAREEETLKETGGFSGPHLFNKTVSLVTRYRAQLDKMVVSDDTGDSISPSETDTMTSQMKSHMVPKVIFASGGITNGEQAAKALKAGADLAMLYTGLVYGGSGTITRIKAEMREIVDGVEK</sequence>
<protein>
    <submittedName>
        <fullName evidence="8">Orotate reductase</fullName>
    </submittedName>
</protein>
<dbReference type="EMBL" id="DS990638">
    <property type="protein sequence ID" value="EGC45332.1"/>
    <property type="molecule type" value="Genomic_DNA"/>
</dbReference>
<dbReference type="OMA" id="IYGTDTR"/>
<dbReference type="HOGENOM" id="CLU_013640_4_0_1"/>
<dbReference type="CDD" id="cd04738">
    <property type="entry name" value="DHOD_2_like"/>
    <property type="match status" value="1"/>
</dbReference>
<feature type="domain" description="Dihydroorotate dehydrogenase catalytic" evidence="7">
    <location>
        <begin position="193"/>
        <end position="480"/>
    </location>
</feature>
<dbReference type="GO" id="GO:0005743">
    <property type="term" value="C:mitochondrial inner membrane"/>
    <property type="evidence" value="ECO:0007669"/>
    <property type="project" value="TreeGrafter"/>
</dbReference>
<dbReference type="InterPro" id="IPR005719">
    <property type="entry name" value="Dihydroorotate_DH_2"/>
</dbReference>
<dbReference type="Gene3D" id="3.20.20.70">
    <property type="entry name" value="Aldolase class I"/>
    <property type="match status" value="1"/>
</dbReference>
<dbReference type="Pfam" id="PF01180">
    <property type="entry name" value="DHO_dh"/>
    <property type="match status" value="1"/>
</dbReference>
<dbReference type="InterPro" id="IPR013785">
    <property type="entry name" value="Aldolase_TIM"/>
</dbReference>
<dbReference type="OrthoDB" id="14784at2759"/>
<keyword evidence="6" id="KW-0472">Membrane</keyword>
<dbReference type="STRING" id="544711.F0UDX1"/>
<dbReference type="InterPro" id="IPR050074">
    <property type="entry name" value="DHO_dehydrogenase"/>
</dbReference>
<keyword evidence="3" id="KW-0285">Flavoprotein</keyword>
<evidence type="ECO:0000256" key="5">
    <source>
        <dbReference type="ARBA" id="ARBA00023002"/>
    </source>
</evidence>
<dbReference type="SUPFAM" id="SSF51395">
    <property type="entry name" value="FMN-linked oxidoreductases"/>
    <property type="match status" value="1"/>
</dbReference>
<keyword evidence="5" id="KW-0560">Oxidoreductase</keyword>
<comment type="pathway">
    <text evidence="2">Pyrimidine metabolism; UMP biosynthesis via de novo pathway.</text>
</comment>
<dbReference type="PANTHER" id="PTHR48109:SF4">
    <property type="entry name" value="DIHYDROOROTATE DEHYDROGENASE (QUINONE), MITOCHONDRIAL"/>
    <property type="match status" value="1"/>
</dbReference>
<proteinExistence type="predicted"/>
<dbReference type="FunFam" id="3.20.20.70:FF:000242">
    <property type="entry name" value="Dihydroorotate reductase PyrE"/>
    <property type="match status" value="1"/>
</dbReference>
<reference evidence="9" key="1">
    <citation type="submission" date="2008-07" db="EMBL/GenBank/DDBJ databases">
        <title>Annotation of Ajellomyces capsulatus strain H88.</title>
        <authorList>
            <person name="Champion M."/>
            <person name="Cuomo C."/>
            <person name="Ma L.-J."/>
            <person name="Henn M.R."/>
            <person name="Sil A."/>
            <person name="Goldman B."/>
            <person name="Young S.K."/>
            <person name="Kodira C.D."/>
            <person name="Zeng Q."/>
            <person name="Koehrsen M."/>
            <person name="Alvarado L."/>
            <person name="Berlin A."/>
            <person name="Borenstein D."/>
            <person name="Chen Z."/>
            <person name="Engels R."/>
            <person name="Freedman E."/>
            <person name="Gellesch M."/>
            <person name="Goldberg J."/>
            <person name="Griggs A."/>
            <person name="Gujja S."/>
            <person name="Heiman D."/>
            <person name="Hepburn T."/>
            <person name="Howarth C."/>
            <person name="Jen D."/>
            <person name="Larson L."/>
            <person name="Lewis B."/>
            <person name="Mehta T."/>
            <person name="Park D."/>
            <person name="Pearson M."/>
            <person name="Roberts A."/>
            <person name="Saif S."/>
            <person name="Shea T."/>
            <person name="Shenoy N."/>
            <person name="Sisk P."/>
            <person name="Stolte C."/>
            <person name="Sykes S."/>
            <person name="Walk T."/>
            <person name="White J."/>
            <person name="Yandava C."/>
            <person name="Klein B."/>
            <person name="McEwen J.G."/>
            <person name="Puccia R."/>
            <person name="Goldman G.H."/>
            <person name="Felipe M.S."/>
            <person name="Nino-Vega G."/>
            <person name="San-Blas G."/>
            <person name="Taylor J."/>
            <person name="Mendoza L."/>
            <person name="Galagan J."/>
            <person name="Nusbaum C."/>
            <person name="Birren B."/>
        </authorList>
    </citation>
    <scope>NUCLEOTIDE SEQUENCE [LARGE SCALE GENOMIC DNA]</scope>
    <source>
        <strain evidence="9">H88</strain>
    </source>
</reference>
<accession>F0UDX1</accession>
<comment type="cofactor">
    <cofactor evidence="1">
        <name>FMN</name>
        <dbReference type="ChEBI" id="CHEBI:58210"/>
    </cofactor>
</comment>
<organism evidence="9">
    <name type="scientific">Ajellomyces capsulatus (strain H88)</name>
    <name type="common">Darling's disease fungus</name>
    <name type="synonym">Histoplasma capsulatum</name>
    <dbReference type="NCBI Taxonomy" id="544711"/>
    <lineage>
        <taxon>Eukaryota</taxon>
        <taxon>Fungi</taxon>
        <taxon>Dikarya</taxon>
        <taxon>Ascomycota</taxon>
        <taxon>Pezizomycotina</taxon>
        <taxon>Eurotiomycetes</taxon>
        <taxon>Eurotiomycetidae</taxon>
        <taxon>Onygenales</taxon>
        <taxon>Ajellomycetaceae</taxon>
        <taxon>Histoplasma</taxon>
    </lineage>
</organism>
<dbReference type="AlphaFoldDB" id="F0UDX1"/>
<dbReference type="GO" id="GO:0006207">
    <property type="term" value="P:'de novo' pyrimidine nucleobase biosynthetic process"/>
    <property type="evidence" value="ECO:0007669"/>
    <property type="project" value="InterPro"/>
</dbReference>
<dbReference type="PANTHER" id="PTHR48109">
    <property type="entry name" value="DIHYDROOROTATE DEHYDROGENASE (QUINONE), MITOCHONDRIAL-RELATED"/>
    <property type="match status" value="1"/>
</dbReference>
<evidence type="ECO:0000256" key="1">
    <source>
        <dbReference type="ARBA" id="ARBA00001917"/>
    </source>
</evidence>
<dbReference type="Proteomes" id="UP000008142">
    <property type="component" value="Unassembled WGS sequence"/>
</dbReference>
<evidence type="ECO:0000259" key="7">
    <source>
        <dbReference type="Pfam" id="PF01180"/>
    </source>
</evidence>
<name>F0UDX1_AJEC8</name>
<evidence type="ECO:0000256" key="6">
    <source>
        <dbReference type="ARBA" id="ARBA00023136"/>
    </source>
</evidence>
<keyword evidence="4" id="KW-0288">FMN</keyword>
<dbReference type="GO" id="GO:0009220">
    <property type="term" value="P:pyrimidine ribonucleotide biosynthetic process"/>
    <property type="evidence" value="ECO:0007669"/>
    <property type="project" value="TreeGrafter"/>
</dbReference>
<evidence type="ECO:0000256" key="3">
    <source>
        <dbReference type="ARBA" id="ARBA00022630"/>
    </source>
</evidence>